<name>A0A7V5PNN8_CALAY</name>
<organism evidence="1">
    <name type="scientific">Caldithrix abyssi</name>
    <dbReference type="NCBI Taxonomy" id="187145"/>
    <lineage>
        <taxon>Bacteria</taxon>
        <taxon>Pseudomonadati</taxon>
        <taxon>Calditrichota</taxon>
        <taxon>Calditrichia</taxon>
        <taxon>Calditrichales</taxon>
        <taxon>Calditrichaceae</taxon>
        <taxon>Caldithrix</taxon>
    </lineage>
</organism>
<comment type="caution">
    <text evidence="1">The sequence shown here is derived from an EMBL/GenBank/DDBJ whole genome shotgun (WGS) entry which is preliminary data.</text>
</comment>
<dbReference type="AlphaFoldDB" id="A0A7V5PNN8"/>
<dbReference type="Proteomes" id="UP000886124">
    <property type="component" value="Unassembled WGS sequence"/>
</dbReference>
<proteinExistence type="predicted"/>
<evidence type="ECO:0000313" key="1">
    <source>
        <dbReference type="EMBL" id="HHJ52428.1"/>
    </source>
</evidence>
<sequence length="346" mass="38315">MKNKTGNLVMKSFSVFKVLTVFLFMIQLVFAQTKTGTTIGQFLLIEPSGRYMGMGNAAVTFYDDITAAYYNPAAVGWLSGYGVQFTHSLWIADIQYDYVAALVSLGSIGNLQVSLTSLTSGEIKVRTVEQPKGTGEYYSVQDFAIGVGYGRQLIDRLSIGFHINYVQETIWHSSLATMALNIGTIFQIIPGKLTLGASISNFGLPASFDGRDLIIQYDQDPDRYGDNSSLPGKVLTGKFPLPIIFRVGLSAPYQINETQKIRLAINAFHPNNNTESISLGGEWMFKDLIALRTGYQHLFQQDSETGLTFGLGLHLKVGNTKMSIDYAWADRGRLKETQHFTIGLYF</sequence>
<dbReference type="Gene3D" id="2.40.160.60">
    <property type="entry name" value="Outer membrane protein transport protein (OMPP1/FadL/TodX)"/>
    <property type="match status" value="1"/>
</dbReference>
<dbReference type="SUPFAM" id="SSF56935">
    <property type="entry name" value="Porins"/>
    <property type="match status" value="1"/>
</dbReference>
<dbReference type="NCBIfam" id="NF033709">
    <property type="entry name" value="PorV_fam"/>
    <property type="match status" value="1"/>
</dbReference>
<protein>
    <submittedName>
        <fullName evidence="1">PorV/PorQ family protein</fullName>
    </submittedName>
</protein>
<accession>A0A7V5PNN8</accession>
<dbReference type="EMBL" id="DROD01000303">
    <property type="protein sequence ID" value="HHJ52428.1"/>
    <property type="molecule type" value="Genomic_DNA"/>
</dbReference>
<gene>
    <name evidence="1" type="ORF">ENJ89_04470</name>
</gene>
<reference evidence="1" key="1">
    <citation type="journal article" date="2020" name="mSystems">
        <title>Genome- and Community-Level Interaction Insights into Carbon Utilization and Element Cycling Functions of Hydrothermarchaeota in Hydrothermal Sediment.</title>
        <authorList>
            <person name="Zhou Z."/>
            <person name="Liu Y."/>
            <person name="Xu W."/>
            <person name="Pan J."/>
            <person name="Luo Z.H."/>
            <person name="Li M."/>
        </authorList>
    </citation>
    <scope>NUCLEOTIDE SEQUENCE [LARGE SCALE GENOMIC DNA]</scope>
    <source>
        <strain evidence="1">HyVt-527</strain>
    </source>
</reference>